<dbReference type="EMBL" id="JAGTXB010000023">
    <property type="protein sequence ID" value="MBS0031620.1"/>
    <property type="molecule type" value="Genomic_DNA"/>
</dbReference>
<reference evidence="1 2" key="1">
    <citation type="submission" date="2021-04" db="EMBL/GenBank/DDBJ databases">
        <title>Chitinophaga sp. nov., isolated from the rhizosphere soil.</title>
        <authorList>
            <person name="He S."/>
        </authorList>
    </citation>
    <scope>NUCLEOTIDE SEQUENCE [LARGE SCALE GENOMIC DNA]</scope>
    <source>
        <strain evidence="1 2">2R12</strain>
    </source>
</reference>
<evidence type="ECO:0000313" key="2">
    <source>
        <dbReference type="Proteomes" id="UP000676386"/>
    </source>
</evidence>
<name>A0ABS5J8W3_9BACT</name>
<evidence type="ECO:0000313" key="1">
    <source>
        <dbReference type="EMBL" id="MBS0031620.1"/>
    </source>
</evidence>
<accession>A0ABS5J8W3</accession>
<keyword evidence="2" id="KW-1185">Reference proteome</keyword>
<comment type="caution">
    <text evidence="1">The sequence shown here is derived from an EMBL/GenBank/DDBJ whole genome shotgun (WGS) entry which is preliminary data.</text>
</comment>
<proteinExistence type="predicted"/>
<protein>
    <submittedName>
        <fullName evidence="1">Uncharacterized protein</fullName>
    </submittedName>
</protein>
<dbReference type="Proteomes" id="UP000676386">
    <property type="component" value="Unassembled WGS sequence"/>
</dbReference>
<dbReference type="RefSeq" id="WP_211976780.1">
    <property type="nucleotide sequence ID" value="NZ_CBFHAM010000052.1"/>
</dbReference>
<gene>
    <name evidence="1" type="ORF">KE626_30095</name>
</gene>
<sequence length="163" mass="19235">METLIEKSEKTRELTIYDFFVALQVEWLQADIRQKIYQSEKDRKYWARVKEGKENTIHKIAERNNLPTIFSDHYIKSDIEKRVFQKSSYPLFTYKNAEMKAELEYLDLLFYYYKGTEVRCEMPDGEIRTGKVTNYQPFDSFLTVSVNGATVKVAVSKASRISI</sequence>
<organism evidence="1 2">
    <name type="scientific">Chitinophaga hostae</name>
    <dbReference type="NCBI Taxonomy" id="2831022"/>
    <lineage>
        <taxon>Bacteria</taxon>
        <taxon>Pseudomonadati</taxon>
        <taxon>Bacteroidota</taxon>
        <taxon>Chitinophagia</taxon>
        <taxon>Chitinophagales</taxon>
        <taxon>Chitinophagaceae</taxon>
        <taxon>Chitinophaga</taxon>
    </lineage>
</organism>